<comment type="caution">
    <text evidence="4">The sequence shown here is derived from an EMBL/GenBank/DDBJ whole genome shotgun (WGS) entry which is preliminary data.</text>
</comment>
<dbReference type="InterPro" id="IPR008984">
    <property type="entry name" value="SMAD_FHA_dom_sf"/>
</dbReference>
<feature type="compositionally biased region" description="Low complexity" evidence="2">
    <location>
        <begin position="207"/>
        <end position="223"/>
    </location>
</feature>
<dbReference type="InterPro" id="IPR000253">
    <property type="entry name" value="FHA_dom"/>
</dbReference>
<evidence type="ECO:0000256" key="2">
    <source>
        <dbReference type="SAM" id="MobiDB-lite"/>
    </source>
</evidence>
<keyword evidence="5" id="KW-1185">Reference proteome</keyword>
<dbReference type="RefSeq" id="WP_200554609.1">
    <property type="nucleotide sequence ID" value="NZ_JAEPES010000001.1"/>
</dbReference>
<dbReference type="SUPFAM" id="SSF49879">
    <property type="entry name" value="SMAD/FHA domain"/>
    <property type="match status" value="1"/>
</dbReference>
<protein>
    <submittedName>
        <fullName evidence="4">FHA domain-containing protein</fullName>
    </submittedName>
</protein>
<dbReference type="EMBL" id="JAEPES010000001">
    <property type="protein sequence ID" value="MBK4346258.1"/>
    <property type="molecule type" value="Genomic_DNA"/>
</dbReference>
<dbReference type="Pfam" id="PF00498">
    <property type="entry name" value="FHA"/>
    <property type="match status" value="1"/>
</dbReference>
<proteinExistence type="predicted"/>
<gene>
    <name evidence="4" type="ORF">IV501_01295</name>
</gene>
<reference evidence="4" key="1">
    <citation type="submission" date="2021-01" db="EMBL/GenBank/DDBJ databases">
        <title>Lacisediminihabitans sp. nov. strain G11-30, isolated from Antarctic Soil.</title>
        <authorList>
            <person name="Li J."/>
        </authorList>
    </citation>
    <scope>NUCLEOTIDE SEQUENCE</scope>
    <source>
        <strain evidence="4">G11-30</strain>
    </source>
</reference>
<dbReference type="AlphaFoldDB" id="A0A934SIK8"/>
<name>A0A934SIK8_9MICO</name>
<dbReference type="Gene3D" id="2.60.200.20">
    <property type="match status" value="1"/>
</dbReference>
<sequence length="384" mass="39680">MTLDYVPAVSDGWLALCSPQRVLLIETTTDAALITSLHSAIREDGGIRAALDLLARNGLAAIPSFALVEATGEPRVIVRGGVTVTAMGPDAERIVTGAGVTTWSEQVLAGATRLTVSIEGATAASGVGRLPISDGISWVASLSVGAAGFAPTAVTSQPVRVDIDPEATVSELPEAVAAAAPAPTTERGRYDDLFGDTMYRDVAGAAVAEEPEASATEEPQASAVPAAGDETEVEGDHDGQTVLTSDIAKLRTERNERKAKRTAHSTPVPAPAPHIVLTLPNGSREPLAQPILVGRAPSVTQISGGQVPRLITVGTADQDISRTHARFVLEGETVVVTDLHSRNGTMVVLPGKEPQKLRAGEPTAVIIGTVVDFGGGITLRVDED</sequence>
<evidence type="ECO:0000313" key="5">
    <source>
        <dbReference type="Proteomes" id="UP000636458"/>
    </source>
</evidence>
<organism evidence="4 5">
    <name type="scientific">Lacisediminihabitans changchengi</name>
    <dbReference type="NCBI Taxonomy" id="2787634"/>
    <lineage>
        <taxon>Bacteria</taxon>
        <taxon>Bacillati</taxon>
        <taxon>Actinomycetota</taxon>
        <taxon>Actinomycetes</taxon>
        <taxon>Micrococcales</taxon>
        <taxon>Microbacteriaceae</taxon>
        <taxon>Lacisediminihabitans</taxon>
    </lineage>
</organism>
<dbReference type="Proteomes" id="UP000636458">
    <property type="component" value="Unassembled WGS sequence"/>
</dbReference>
<feature type="region of interest" description="Disordered" evidence="2">
    <location>
        <begin position="207"/>
        <end position="274"/>
    </location>
</feature>
<feature type="domain" description="FHA" evidence="3">
    <location>
        <begin position="291"/>
        <end position="347"/>
    </location>
</feature>
<keyword evidence="1" id="KW-0597">Phosphoprotein</keyword>
<dbReference type="PROSITE" id="PS50006">
    <property type="entry name" value="FHA_DOMAIN"/>
    <property type="match status" value="1"/>
</dbReference>
<accession>A0A934SIK8</accession>
<evidence type="ECO:0000313" key="4">
    <source>
        <dbReference type="EMBL" id="MBK4346258.1"/>
    </source>
</evidence>
<dbReference type="CDD" id="cd00060">
    <property type="entry name" value="FHA"/>
    <property type="match status" value="1"/>
</dbReference>
<evidence type="ECO:0000259" key="3">
    <source>
        <dbReference type="PROSITE" id="PS50006"/>
    </source>
</evidence>
<feature type="compositionally biased region" description="Low complexity" evidence="2">
    <location>
        <begin position="173"/>
        <end position="183"/>
    </location>
</feature>
<feature type="region of interest" description="Disordered" evidence="2">
    <location>
        <begin position="172"/>
        <end position="191"/>
    </location>
</feature>
<evidence type="ECO:0000256" key="1">
    <source>
        <dbReference type="ARBA" id="ARBA00022553"/>
    </source>
</evidence>